<sequence>MDLCCGLFGSSKRSASPQTAPPAAARPAQTGLEGVEFSPRHSFASSNGQGARPGAVRSGHSGLEGVEFSPSPSFASSDGAVMQSRTQPQLPPQNPELVGYYAPSPELRARRSVDSDPSQELRGFY</sequence>
<comment type="caution">
    <text evidence="2">The sequence shown here is derived from an EMBL/GenBank/DDBJ whole genome shotgun (WGS) entry which is preliminary data.</text>
</comment>
<protein>
    <submittedName>
        <fullName evidence="2">Uncharacterized protein</fullName>
    </submittedName>
</protein>
<name>A0ABR1VR78_9PEZI</name>
<reference evidence="2 3" key="1">
    <citation type="submission" date="2023-01" db="EMBL/GenBank/DDBJ databases">
        <title>Analysis of 21 Apiospora genomes using comparative genomics revels a genus with tremendous synthesis potential of carbohydrate active enzymes and secondary metabolites.</title>
        <authorList>
            <person name="Sorensen T."/>
        </authorList>
    </citation>
    <scope>NUCLEOTIDE SEQUENCE [LARGE SCALE GENOMIC DNA]</scope>
    <source>
        <strain evidence="2 3">CBS 135458</strain>
    </source>
</reference>
<dbReference type="EMBL" id="JAQQWL010000005">
    <property type="protein sequence ID" value="KAK8073662.1"/>
    <property type="molecule type" value="Genomic_DNA"/>
</dbReference>
<feature type="region of interest" description="Disordered" evidence="1">
    <location>
        <begin position="1"/>
        <end position="125"/>
    </location>
</feature>
<dbReference type="RefSeq" id="XP_066718137.1">
    <property type="nucleotide sequence ID" value="XM_066855970.1"/>
</dbReference>
<evidence type="ECO:0000256" key="1">
    <source>
        <dbReference type="SAM" id="MobiDB-lite"/>
    </source>
</evidence>
<dbReference type="GeneID" id="92089033"/>
<evidence type="ECO:0000313" key="3">
    <source>
        <dbReference type="Proteomes" id="UP001480595"/>
    </source>
</evidence>
<keyword evidence="3" id="KW-1185">Reference proteome</keyword>
<accession>A0ABR1VR78</accession>
<feature type="compositionally biased region" description="Low complexity" evidence="1">
    <location>
        <begin position="13"/>
        <end position="30"/>
    </location>
</feature>
<organism evidence="2 3">
    <name type="scientific">Apiospora phragmitis</name>
    <dbReference type="NCBI Taxonomy" id="2905665"/>
    <lineage>
        <taxon>Eukaryota</taxon>
        <taxon>Fungi</taxon>
        <taxon>Dikarya</taxon>
        <taxon>Ascomycota</taxon>
        <taxon>Pezizomycotina</taxon>
        <taxon>Sordariomycetes</taxon>
        <taxon>Xylariomycetidae</taxon>
        <taxon>Amphisphaeriales</taxon>
        <taxon>Apiosporaceae</taxon>
        <taxon>Apiospora</taxon>
    </lineage>
</organism>
<gene>
    <name evidence="2" type="ORF">PG994_004561</name>
</gene>
<evidence type="ECO:0000313" key="2">
    <source>
        <dbReference type="EMBL" id="KAK8073662.1"/>
    </source>
</evidence>
<proteinExistence type="predicted"/>
<dbReference type="Proteomes" id="UP001480595">
    <property type="component" value="Unassembled WGS sequence"/>
</dbReference>